<dbReference type="EMBL" id="CATQJL010000223">
    <property type="protein sequence ID" value="CAJ0599748.1"/>
    <property type="molecule type" value="Genomic_DNA"/>
</dbReference>
<dbReference type="Pfam" id="PF01400">
    <property type="entry name" value="Astacin"/>
    <property type="match status" value="1"/>
</dbReference>
<dbReference type="SUPFAM" id="SSF55486">
    <property type="entry name" value="Metalloproteases ('zincins'), catalytic domain"/>
    <property type="match status" value="1"/>
</dbReference>
<evidence type="ECO:0000259" key="3">
    <source>
        <dbReference type="PROSITE" id="PS51864"/>
    </source>
</evidence>
<comment type="caution">
    <text evidence="4">The sequence shown here is derived from an EMBL/GenBank/DDBJ whole genome shotgun (WGS) entry which is preliminary data.</text>
</comment>
<dbReference type="PANTHER" id="PTHR10127:SF850">
    <property type="entry name" value="METALLOENDOPEPTIDASE"/>
    <property type="match status" value="1"/>
</dbReference>
<dbReference type="Gene3D" id="3.40.390.10">
    <property type="entry name" value="Collagenase (Catalytic Domain)"/>
    <property type="match status" value="1"/>
</dbReference>
<dbReference type="PANTHER" id="PTHR10127">
    <property type="entry name" value="DISCOIDIN, CUB, EGF, LAMININ , AND ZINC METALLOPROTEASE DOMAIN CONTAINING"/>
    <property type="match status" value="1"/>
</dbReference>
<accession>A0AA36M6G7</accession>
<feature type="domain" description="Peptidase M12A" evidence="3">
    <location>
        <begin position="64"/>
        <end position="139"/>
    </location>
</feature>
<evidence type="ECO:0000313" key="4">
    <source>
        <dbReference type="EMBL" id="CAJ0599748.1"/>
    </source>
</evidence>
<dbReference type="AlphaFoldDB" id="A0AA36M6G7"/>
<feature type="transmembrane region" description="Helical" evidence="2">
    <location>
        <begin position="49"/>
        <end position="67"/>
    </location>
</feature>
<name>A0AA36M6G7_CYLNA</name>
<reference evidence="4" key="1">
    <citation type="submission" date="2023-07" db="EMBL/GenBank/DDBJ databases">
        <authorList>
            <consortium name="CYATHOMIX"/>
        </authorList>
    </citation>
    <scope>NUCLEOTIDE SEQUENCE</scope>
    <source>
        <strain evidence="4">N/A</strain>
    </source>
</reference>
<dbReference type="Proteomes" id="UP001176961">
    <property type="component" value="Unassembled WGS sequence"/>
</dbReference>
<keyword evidence="2" id="KW-0472">Membrane</keyword>
<gene>
    <name evidence="4" type="ORF">CYNAS_LOCUS11731</name>
</gene>
<sequence length="139" mass="15781">MNKAIKTQFFGVIIFKLILTFLALCATPFRVVSSASWASQVLASIRTKHLMKAFVLFVWATFVATVLTEDEPATQLWNKYTNQNGNYIIPYHFSGVYSDEERSKILSAMKKIAANTCVEFKPRKNEEDYVDIINAESEG</sequence>
<evidence type="ECO:0000313" key="5">
    <source>
        <dbReference type="Proteomes" id="UP001176961"/>
    </source>
</evidence>
<protein>
    <recommendedName>
        <fullName evidence="3">Peptidase M12A domain-containing protein</fullName>
    </recommendedName>
</protein>
<evidence type="ECO:0000256" key="1">
    <source>
        <dbReference type="PROSITE-ProRule" id="PRU01211"/>
    </source>
</evidence>
<dbReference type="InterPro" id="IPR001506">
    <property type="entry name" value="Peptidase_M12A"/>
</dbReference>
<evidence type="ECO:0000256" key="2">
    <source>
        <dbReference type="SAM" id="Phobius"/>
    </source>
</evidence>
<feature type="transmembrane region" description="Helical" evidence="2">
    <location>
        <begin position="9"/>
        <end position="29"/>
    </location>
</feature>
<dbReference type="InterPro" id="IPR024079">
    <property type="entry name" value="MetalloPept_cat_dom_sf"/>
</dbReference>
<organism evidence="4 5">
    <name type="scientific">Cylicocyclus nassatus</name>
    <name type="common">Nematode worm</name>
    <dbReference type="NCBI Taxonomy" id="53992"/>
    <lineage>
        <taxon>Eukaryota</taxon>
        <taxon>Metazoa</taxon>
        <taxon>Ecdysozoa</taxon>
        <taxon>Nematoda</taxon>
        <taxon>Chromadorea</taxon>
        <taxon>Rhabditida</taxon>
        <taxon>Rhabditina</taxon>
        <taxon>Rhabditomorpha</taxon>
        <taxon>Strongyloidea</taxon>
        <taxon>Strongylidae</taxon>
        <taxon>Cylicocyclus</taxon>
    </lineage>
</organism>
<keyword evidence="2" id="KW-0812">Transmembrane</keyword>
<keyword evidence="2" id="KW-1133">Transmembrane helix</keyword>
<proteinExistence type="predicted"/>
<dbReference type="GO" id="GO:0006508">
    <property type="term" value="P:proteolysis"/>
    <property type="evidence" value="ECO:0007669"/>
    <property type="project" value="InterPro"/>
</dbReference>
<comment type="caution">
    <text evidence="1">Lacks conserved residue(s) required for the propagation of feature annotation.</text>
</comment>
<keyword evidence="5" id="KW-1185">Reference proteome</keyword>
<dbReference type="GO" id="GO:0004222">
    <property type="term" value="F:metalloendopeptidase activity"/>
    <property type="evidence" value="ECO:0007669"/>
    <property type="project" value="InterPro"/>
</dbReference>
<dbReference type="PROSITE" id="PS51864">
    <property type="entry name" value="ASTACIN"/>
    <property type="match status" value="1"/>
</dbReference>